<proteinExistence type="predicted"/>
<feature type="domain" description="CRAL-TRIO" evidence="1">
    <location>
        <begin position="85"/>
        <end position="247"/>
    </location>
</feature>
<dbReference type="OrthoDB" id="1434354at2759"/>
<dbReference type="SUPFAM" id="SSF52087">
    <property type="entry name" value="CRAL/TRIO domain"/>
    <property type="match status" value="1"/>
</dbReference>
<dbReference type="SMART" id="SM00516">
    <property type="entry name" value="SEC14"/>
    <property type="match status" value="1"/>
</dbReference>
<dbReference type="InterPro" id="IPR036273">
    <property type="entry name" value="CRAL/TRIO_N_dom_sf"/>
</dbReference>
<sequence length="274" mass="32514">MPVERTEPTSPLTDEQQKDCILRLRQMLKTFSDEKHLKNICTQDSYLKRYLYGTHFNVEEAFKKMVAGIELLVEHPDWYKKEGPKDQELLDLDVRVVLPDCDKEGRPIYVIKSENIDVNKVSMYDVIALDDIWLEAILNGNPKLAEKGLCVIMDMHNTPWKIMKWLRPENVNISSRKTESLPFKDVKVHIVNNTFFMNTIIKMVWPFLPEKIKKMVIFHFNSFDVLYDHIDQKVLPLEYGGFKKIVYADLYKQLRDRNDEIIESFNMYRNVEKY</sequence>
<dbReference type="Gene3D" id="1.20.5.1200">
    <property type="entry name" value="Alpha-tocopherol transfer"/>
    <property type="match status" value="1"/>
</dbReference>
<dbReference type="GO" id="GO:0016020">
    <property type="term" value="C:membrane"/>
    <property type="evidence" value="ECO:0007669"/>
    <property type="project" value="TreeGrafter"/>
</dbReference>
<protein>
    <recommendedName>
        <fullName evidence="1">CRAL-TRIO domain-containing protein</fullName>
    </recommendedName>
</protein>
<dbReference type="Pfam" id="PF00650">
    <property type="entry name" value="CRAL_TRIO"/>
    <property type="match status" value="1"/>
</dbReference>
<name>A0A9P0DIE4_PHACE</name>
<evidence type="ECO:0000313" key="2">
    <source>
        <dbReference type="EMBL" id="CAH1117995.1"/>
    </source>
</evidence>
<dbReference type="PANTHER" id="PTHR10174">
    <property type="entry name" value="ALPHA-TOCOPHEROL TRANSFER PROTEIN-RELATED"/>
    <property type="match status" value="1"/>
</dbReference>
<dbReference type="PANTHER" id="PTHR10174:SF226">
    <property type="entry name" value="CLAVESIN-1-LIKE PROTEIN"/>
    <property type="match status" value="1"/>
</dbReference>
<evidence type="ECO:0000259" key="1">
    <source>
        <dbReference type="PROSITE" id="PS50191"/>
    </source>
</evidence>
<dbReference type="AlphaFoldDB" id="A0A9P0DIE4"/>
<dbReference type="InterPro" id="IPR001251">
    <property type="entry name" value="CRAL-TRIO_dom"/>
</dbReference>
<organism evidence="2 3">
    <name type="scientific">Phaedon cochleariae</name>
    <name type="common">Mustard beetle</name>
    <dbReference type="NCBI Taxonomy" id="80249"/>
    <lineage>
        <taxon>Eukaryota</taxon>
        <taxon>Metazoa</taxon>
        <taxon>Ecdysozoa</taxon>
        <taxon>Arthropoda</taxon>
        <taxon>Hexapoda</taxon>
        <taxon>Insecta</taxon>
        <taxon>Pterygota</taxon>
        <taxon>Neoptera</taxon>
        <taxon>Endopterygota</taxon>
        <taxon>Coleoptera</taxon>
        <taxon>Polyphaga</taxon>
        <taxon>Cucujiformia</taxon>
        <taxon>Chrysomeloidea</taxon>
        <taxon>Chrysomelidae</taxon>
        <taxon>Chrysomelinae</taxon>
        <taxon>Chrysomelini</taxon>
        <taxon>Phaedon</taxon>
    </lineage>
</organism>
<accession>A0A9P0DIE4</accession>
<dbReference type="PRINTS" id="PR00180">
    <property type="entry name" value="CRETINALDHBP"/>
</dbReference>
<gene>
    <name evidence="2" type="ORF">PHAECO_LOCUS1873</name>
</gene>
<dbReference type="GO" id="GO:1902936">
    <property type="term" value="F:phosphatidylinositol bisphosphate binding"/>
    <property type="evidence" value="ECO:0007669"/>
    <property type="project" value="TreeGrafter"/>
</dbReference>
<reference evidence="2" key="1">
    <citation type="submission" date="2022-01" db="EMBL/GenBank/DDBJ databases">
        <authorList>
            <person name="King R."/>
        </authorList>
    </citation>
    <scope>NUCLEOTIDE SEQUENCE</scope>
</reference>
<dbReference type="InterPro" id="IPR036865">
    <property type="entry name" value="CRAL-TRIO_dom_sf"/>
</dbReference>
<dbReference type="Gene3D" id="1.10.8.20">
    <property type="entry name" value="N-terminal domain of phosphatidylinositol transfer protein sec14p"/>
    <property type="match status" value="1"/>
</dbReference>
<dbReference type="PROSITE" id="PS50191">
    <property type="entry name" value="CRAL_TRIO"/>
    <property type="match status" value="1"/>
</dbReference>
<dbReference type="EMBL" id="OU896716">
    <property type="protein sequence ID" value="CAH1117995.1"/>
    <property type="molecule type" value="Genomic_DNA"/>
</dbReference>
<dbReference type="CDD" id="cd00170">
    <property type="entry name" value="SEC14"/>
    <property type="match status" value="1"/>
</dbReference>
<evidence type="ECO:0000313" key="3">
    <source>
        <dbReference type="Proteomes" id="UP001153737"/>
    </source>
</evidence>
<dbReference type="Gene3D" id="3.40.525.10">
    <property type="entry name" value="CRAL-TRIO lipid binding domain"/>
    <property type="match status" value="1"/>
</dbReference>
<dbReference type="Proteomes" id="UP001153737">
    <property type="component" value="Chromosome 10"/>
</dbReference>
<dbReference type="SUPFAM" id="SSF46938">
    <property type="entry name" value="CRAL/TRIO N-terminal domain"/>
    <property type="match status" value="1"/>
</dbReference>
<reference evidence="2" key="2">
    <citation type="submission" date="2022-10" db="EMBL/GenBank/DDBJ databases">
        <authorList>
            <consortium name="ENA_rothamsted_submissions"/>
            <consortium name="culmorum"/>
            <person name="King R."/>
        </authorList>
    </citation>
    <scope>NUCLEOTIDE SEQUENCE</scope>
</reference>
<keyword evidence="3" id="KW-1185">Reference proteome</keyword>